<feature type="compositionally biased region" description="Low complexity" evidence="2">
    <location>
        <begin position="45"/>
        <end position="55"/>
    </location>
</feature>
<evidence type="ECO:0000313" key="6">
    <source>
        <dbReference type="Proteomes" id="UP000002280"/>
    </source>
</evidence>
<dbReference type="STRING" id="13616.ENSMODP00000054787"/>
<dbReference type="GeneTree" id="ENSGT00940000163188"/>
<dbReference type="InterPro" id="IPR036056">
    <property type="entry name" value="Fibrinogen-like_C"/>
</dbReference>
<accession>A0A5F8H4M8</accession>
<dbReference type="InterPro" id="IPR008160">
    <property type="entry name" value="Collagen"/>
</dbReference>
<name>A0A5F8H4M8_MONDO</name>
<sequence>MQLPGTGILFSLLLSGLAFVQAPEPPTCPEPKVVESGKTIVLPGCPGLPGAAGSPGEKGAPGSRGLPGPPGKAGPKGEPGDPVDMSKLCQAGPKDCRELKSRGASLSGWYQVCLANGKLLSVFCEMTSADGGWLVSGTGEPRACISPTWPQEGGRAPRNGDKHQLYSGQP</sequence>
<reference evidence="5" key="3">
    <citation type="submission" date="2025-09" db="UniProtKB">
        <authorList>
            <consortium name="Ensembl"/>
        </authorList>
    </citation>
    <scope>IDENTIFICATION</scope>
</reference>
<keyword evidence="3" id="KW-0732">Signal</keyword>
<protein>
    <recommendedName>
        <fullName evidence="4">Fibrinogen C-terminal domain-containing protein</fullName>
    </recommendedName>
</protein>
<dbReference type="Bgee" id="ENSMODG00000043200">
    <property type="expression patterns" value="Expressed in liver and 6 other cell types or tissues"/>
</dbReference>
<evidence type="ECO:0000256" key="2">
    <source>
        <dbReference type="SAM" id="MobiDB-lite"/>
    </source>
</evidence>
<dbReference type="Pfam" id="PF01391">
    <property type="entry name" value="Collagen"/>
    <property type="match status" value="1"/>
</dbReference>
<keyword evidence="6" id="KW-1185">Reference proteome</keyword>
<dbReference type="InterPro" id="IPR002181">
    <property type="entry name" value="Fibrinogen_a/b/g_C_dom"/>
</dbReference>
<dbReference type="Proteomes" id="UP000002280">
    <property type="component" value="Chromosome 4"/>
</dbReference>
<dbReference type="InterPro" id="IPR014716">
    <property type="entry name" value="Fibrinogen_a/b/g_C_1"/>
</dbReference>
<dbReference type="InParanoid" id="A0A5F8H4M8"/>
<evidence type="ECO:0000313" key="5">
    <source>
        <dbReference type="Ensembl" id="ENSMODP00000054787.1"/>
    </source>
</evidence>
<evidence type="ECO:0000259" key="4">
    <source>
        <dbReference type="PROSITE" id="PS51406"/>
    </source>
</evidence>
<comment type="similarity">
    <text evidence="1">Belongs to the ficolin lectin family.</text>
</comment>
<feature type="signal peptide" evidence="3">
    <location>
        <begin position="1"/>
        <end position="22"/>
    </location>
</feature>
<dbReference type="Gene3D" id="3.90.215.10">
    <property type="entry name" value="Gamma Fibrinogen, chain A, domain 1"/>
    <property type="match status" value="1"/>
</dbReference>
<feature type="region of interest" description="Disordered" evidence="2">
    <location>
        <begin position="147"/>
        <end position="170"/>
    </location>
</feature>
<proteinExistence type="inferred from homology"/>
<dbReference type="PROSITE" id="PS51406">
    <property type="entry name" value="FIBRINOGEN_C_2"/>
    <property type="match status" value="1"/>
</dbReference>
<dbReference type="Ensembl" id="ENSMODT00000067244.1">
    <property type="protein sequence ID" value="ENSMODP00000054787.1"/>
    <property type="gene ID" value="ENSMODG00000043200.1"/>
</dbReference>
<reference evidence="5" key="2">
    <citation type="submission" date="2025-08" db="UniProtKB">
        <authorList>
            <consortium name="Ensembl"/>
        </authorList>
    </citation>
    <scope>IDENTIFICATION</scope>
</reference>
<feature type="domain" description="Fibrinogen C-terminal" evidence="4">
    <location>
        <begin position="87"/>
        <end position="135"/>
    </location>
</feature>
<dbReference type="AlphaFoldDB" id="A0A5F8H4M8"/>
<dbReference type="OMA" id="EPRACIS"/>
<dbReference type="SUPFAM" id="SSF56496">
    <property type="entry name" value="Fibrinogen C-terminal domain-like"/>
    <property type="match status" value="1"/>
</dbReference>
<reference evidence="5 6" key="1">
    <citation type="journal article" date="2007" name="Nature">
        <title>Genome of the marsupial Monodelphis domestica reveals innovation in non-coding sequences.</title>
        <authorList>
            <person name="Mikkelsen T.S."/>
            <person name="Wakefield M.J."/>
            <person name="Aken B."/>
            <person name="Amemiya C.T."/>
            <person name="Chang J.L."/>
            <person name="Duke S."/>
            <person name="Garber M."/>
            <person name="Gentles A.J."/>
            <person name="Goodstadt L."/>
            <person name="Heger A."/>
            <person name="Jurka J."/>
            <person name="Kamal M."/>
            <person name="Mauceli E."/>
            <person name="Searle S.M."/>
            <person name="Sharpe T."/>
            <person name="Baker M.L."/>
            <person name="Batzer M.A."/>
            <person name="Benos P.V."/>
            <person name="Belov K."/>
            <person name="Clamp M."/>
            <person name="Cook A."/>
            <person name="Cuff J."/>
            <person name="Das R."/>
            <person name="Davidow L."/>
            <person name="Deakin J.E."/>
            <person name="Fazzari M.J."/>
            <person name="Glass J.L."/>
            <person name="Grabherr M."/>
            <person name="Greally J.M."/>
            <person name="Gu W."/>
            <person name="Hore T.A."/>
            <person name="Huttley G.A."/>
            <person name="Kleber M."/>
            <person name="Jirtle R.L."/>
            <person name="Koina E."/>
            <person name="Lee J.T."/>
            <person name="Mahony S."/>
            <person name="Marra M.A."/>
            <person name="Miller R.D."/>
            <person name="Nicholls R.D."/>
            <person name="Oda M."/>
            <person name="Papenfuss A.T."/>
            <person name="Parra Z.E."/>
            <person name="Pollock D.D."/>
            <person name="Ray D.A."/>
            <person name="Schein J.E."/>
            <person name="Speed T.P."/>
            <person name="Thompson K."/>
            <person name="VandeBerg J.L."/>
            <person name="Wade C.M."/>
            <person name="Walker J.A."/>
            <person name="Waters P.D."/>
            <person name="Webber C."/>
            <person name="Weidman J.R."/>
            <person name="Xie X."/>
            <person name="Zody M.C."/>
            <person name="Baldwin J."/>
            <person name="Abdouelleil A."/>
            <person name="Abdulkadir J."/>
            <person name="Abebe A."/>
            <person name="Abera B."/>
            <person name="Abreu J."/>
            <person name="Acer S.C."/>
            <person name="Aftuck L."/>
            <person name="Alexander A."/>
            <person name="An P."/>
            <person name="Anderson E."/>
            <person name="Anderson S."/>
            <person name="Arachi H."/>
            <person name="Azer M."/>
            <person name="Bachantsang P."/>
            <person name="Barry A."/>
            <person name="Bayul T."/>
            <person name="Berlin A."/>
            <person name="Bessette D."/>
            <person name="Bloom T."/>
            <person name="Bloom T."/>
            <person name="Boguslavskiy L."/>
            <person name="Bonnet C."/>
            <person name="Boukhgalter B."/>
            <person name="Bourzgui I."/>
            <person name="Brown A."/>
            <person name="Cahill P."/>
            <person name="Channer S."/>
            <person name="Cheshatsang Y."/>
            <person name="Chuda L."/>
            <person name="Citroen M."/>
            <person name="Collymore A."/>
            <person name="Cooke P."/>
            <person name="Costello M."/>
            <person name="D'Aco K."/>
            <person name="Daza R."/>
            <person name="De Haan G."/>
            <person name="DeGray S."/>
            <person name="DeMaso C."/>
            <person name="Dhargay N."/>
            <person name="Dooley K."/>
            <person name="Dooley E."/>
            <person name="Doricent M."/>
            <person name="Dorje P."/>
            <person name="Dorjee K."/>
            <person name="Dupes A."/>
            <person name="Elong R."/>
            <person name="Falk J."/>
            <person name="Farina A."/>
            <person name="Faro S."/>
            <person name="Ferguson D."/>
            <person name="Fisher S."/>
            <person name="Foley C.D."/>
            <person name="Franke A."/>
            <person name="Friedrich D."/>
            <person name="Gadbois L."/>
            <person name="Gearin G."/>
            <person name="Gearin C.R."/>
            <person name="Giannoukos G."/>
            <person name="Goode T."/>
            <person name="Graham J."/>
            <person name="Grandbois E."/>
            <person name="Grewal S."/>
            <person name="Gyaltsen K."/>
            <person name="Hafez N."/>
            <person name="Hagos B."/>
            <person name="Hall J."/>
            <person name="Henson C."/>
            <person name="Hollinger A."/>
            <person name="Honan T."/>
            <person name="Huard M.D."/>
            <person name="Hughes L."/>
            <person name="Hurhula B."/>
            <person name="Husby M.E."/>
            <person name="Kamat A."/>
            <person name="Kanga B."/>
            <person name="Kashin S."/>
            <person name="Khazanovich D."/>
            <person name="Kisner P."/>
            <person name="Lance K."/>
            <person name="Lara M."/>
            <person name="Lee W."/>
            <person name="Lennon N."/>
            <person name="Letendre F."/>
            <person name="LeVine R."/>
            <person name="Lipovsky A."/>
            <person name="Liu X."/>
            <person name="Liu J."/>
            <person name="Liu S."/>
            <person name="Lokyitsang T."/>
            <person name="Lokyitsang Y."/>
            <person name="Lubonja R."/>
            <person name="Lui A."/>
            <person name="MacDonald P."/>
            <person name="Magnisalis V."/>
            <person name="Maru K."/>
            <person name="Matthews C."/>
            <person name="McCusker W."/>
            <person name="McDonough S."/>
            <person name="Mehta T."/>
            <person name="Meldrim J."/>
            <person name="Meneus L."/>
            <person name="Mihai O."/>
            <person name="Mihalev A."/>
            <person name="Mihova T."/>
            <person name="Mittelman R."/>
            <person name="Mlenga V."/>
            <person name="Montmayeur A."/>
            <person name="Mulrain L."/>
            <person name="Navidi A."/>
            <person name="Naylor J."/>
            <person name="Negash T."/>
            <person name="Nguyen T."/>
            <person name="Nguyen N."/>
            <person name="Nicol R."/>
            <person name="Norbu C."/>
            <person name="Norbu N."/>
            <person name="Novod N."/>
            <person name="O'Neill B."/>
            <person name="Osman S."/>
            <person name="Markiewicz E."/>
            <person name="Oyono O.L."/>
            <person name="Patti C."/>
            <person name="Phunkhang P."/>
            <person name="Pierre F."/>
            <person name="Priest M."/>
            <person name="Raghuraman S."/>
            <person name="Rege F."/>
            <person name="Reyes R."/>
            <person name="Rise C."/>
            <person name="Rogov P."/>
            <person name="Ross K."/>
            <person name="Ryan E."/>
            <person name="Settipalli S."/>
            <person name="Shea T."/>
            <person name="Sherpa N."/>
            <person name="Shi L."/>
            <person name="Shih D."/>
            <person name="Sparrow T."/>
            <person name="Spaulding J."/>
            <person name="Stalker J."/>
            <person name="Stange-Thomann N."/>
            <person name="Stavropoulos S."/>
            <person name="Stone C."/>
            <person name="Strader C."/>
            <person name="Tesfaye S."/>
            <person name="Thomson T."/>
            <person name="Thoulutsang Y."/>
            <person name="Thoulutsang D."/>
            <person name="Topham K."/>
            <person name="Topping I."/>
            <person name="Tsamla T."/>
            <person name="Vassiliev H."/>
            <person name="Vo A."/>
            <person name="Wangchuk T."/>
            <person name="Wangdi T."/>
            <person name="Weiand M."/>
            <person name="Wilkinson J."/>
            <person name="Wilson A."/>
            <person name="Yadav S."/>
            <person name="Young G."/>
            <person name="Yu Q."/>
            <person name="Zembek L."/>
            <person name="Zhong D."/>
            <person name="Zimmer A."/>
            <person name="Zwirko Z."/>
            <person name="Jaffe D.B."/>
            <person name="Alvarez P."/>
            <person name="Brockman W."/>
            <person name="Butler J."/>
            <person name="Chin C."/>
            <person name="Gnerre S."/>
            <person name="MacCallum I."/>
            <person name="Graves J.A."/>
            <person name="Ponting C.P."/>
            <person name="Breen M."/>
            <person name="Samollow P.B."/>
            <person name="Lander E.S."/>
            <person name="Lindblad-Toh K."/>
        </authorList>
    </citation>
    <scope>NUCLEOTIDE SEQUENCE [LARGE SCALE GENOMIC DNA]</scope>
</reference>
<feature type="region of interest" description="Disordered" evidence="2">
    <location>
        <begin position="45"/>
        <end position="87"/>
    </location>
</feature>
<evidence type="ECO:0000256" key="3">
    <source>
        <dbReference type="SAM" id="SignalP"/>
    </source>
</evidence>
<feature type="chain" id="PRO_5023906496" description="Fibrinogen C-terminal domain-containing protein" evidence="3">
    <location>
        <begin position="23"/>
        <end position="170"/>
    </location>
</feature>
<dbReference type="Pfam" id="PF00147">
    <property type="entry name" value="Fibrinogen_C"/>
    <property type="match status" value="1"/>
</dbReference>
<organism evidence="5 6">
    <name type="scientific">Monodelphis domestica</name>
    <name type="common">Gray short-tailed opossum</name>
    <dbReference type="NCBI Taxonomy" id="13616"/>
    <lineage>
        <taxon>Eukaryota</taxon>
        <taxon>Metazoa</taxon>
        <taxon>Chordata</taxon>
        <taxon>Craniata</taxon>
        <taxon>Vertebrata</taxon>
        <taxon>Euteleostomi</taxon>
        <taxon>Mammalia</taxon>
        <taxon>Metatheria</taxon>
        <taxon>Didelphimorphia</taxon>
        <taxon>Didelphidae</taxon>
        <taxon>Monodelphis</taxon>
    </lineage>
</organism>
<evidence type="ECO:0000256" key="1">
    <source>
        <dbReference type="ARBA" id="ARBA00008530"/>
    </source>
</evidence>